<name>M2QY85_CERS8</name>
<reference evidence="1 2" key="1">
    <citation type="journal article" date="2012" name="Proc. Natl. Acad. Sci. U.S.A.">
        <title>Comparative genomics of Ceriporiopsis subvermispora and Phanerochaete chrysosporium provide insight into selective ligninolysis.</title>
        <authorList>
            <person name="Fernandez-Fueyo E."/>
            <person name="Ruiz-Duenas F.J."/>
            <person name="Ferreira P."/>
            <person name="Floudas D."/>
            <person name="Hibbett D.S."/>
            <person name="Canessa P."/>
            <person name="Larrondo L.F."/>
            <person name="James T.Y."/>
            <person name="Seelenfreund D."/>
            <person name="Lobos S."/>
            <person name="Polanco R."/>
            <person name="Tello M."/>
            <person name="Honda Y."/>
            <person name="Watanabe T."/>
            <person name="Watanabe T."/>
            <person name="Ryu J.S."/>
            <person name="Kubicek C.P."/>
            <person name="Schmoll M."/>
            <person name="Gaskell J."/>
            <person name="Hammel K.E."/>
            <person name="St John F.J."/>
            <person name="Vanden Wymelenberg A."/>
            <person name="Sabat G."/>
            <person name="Splinter BonDurant S."/>
            <person name="Syed K."/>
            <person name="Yadav J.S."/>
            <person name="Doddapaneni H."/>
            <person name="Subramanian V."/>
            <person name="Lavin J.L."/>
            <person name="Oguiza J.A."/>
            <person name="Perez G."/>
            <person name="Pisabarro A.G."/>
            <person name="Ramirez L."/>
            <person name="Santoyo F."/>
            <person name="Master E."/>
            <person name="Coutinho P.M."/>
            <person name="Henrissat B."/>
            <person name="Lombard V."/>
            <person name="Magnuson J.K."/>
            <person name="Kuees U."/>
            <person name="Hori C."/>
            <person name="Igarashi K."/>
            <person name="Samejima M."/>
            <person name="Held B.W."/>
            <person name="Barry K.W."/>
            <person name="LaButti K.M."/>
            <person name="Lapidus A."/>
            <person name="Lindquist E.A."/>
            <person name="Lucas S.M."/>
            <person name="Riley R."/>
            <person name="Salamov A.A."/>
            <person name="Hoffmeister D."/>
            <person name="Schwenk D."/>
            <person name="Hadar Y."/>
            <person name="Yarden O."/>
            <person name="de Vries R.P."/>
            <person name="Wiebenga A."/>
            <person name="Stenlid J."/>
            <person name="Eastwood D."/>
            <person name="Grigoriev I.V."/>
            <person name="Berka R.M."/>
            <person name="Blanchette R.A."/>
            <person name="Kersten P."/>
            <person name="Martinez A.T."/>
            <person name="Vicuna R."/>
            <person name="Cullen D."/>
        </authorList>
    </citation>
    <scope>NUCLEOTIDE SEQUENCE [LARGE SCALE GENOMIC DNA]</scope>
    <source>
        <strain evidence="1 2">B</strain>
    </source>
</reference>
<evidence type="ECO:0000313" key="2">
    <source>
        <dbReference type="Proteomes" id="UP000016930"/>
    </source>
</evidence>
<proteinExistence type="predicted"/>
<organism evidence="1 2">
    <name type="scientific">Ceriporiopsis subvermispora (strain B)</name>
    <name type="common">White-rot fungus</name>
    <name type="synonym">Gelatoporia subvermispora</name>
    <dbReference type="NCBI Taxonomy" id="914234"/>
    <lineage>
        <taxon>Eukaryota</taxon>
        <taxon>Fungi</taxon>
        <taxon>Dikarya</taxon>
        <taxon>Basidiomycota</taxon>
        <taxon>Agaricomycotina</taxon>
        <taxon>Agaricomycetes</taxon>
        <taxon>Polyporales</taxon>
        <taxon>Gelatoporiaceae</taxon>
        <taxon>Gelatoporia</taxon>
    </lineage>
</organism>
<accession>M2QY85</accession>
<dbReference type="EMBL" id="KB445797">
    <property type="protein sequence ID" value="EMD37115.1"/>
    <property type="molecule type" value="Genomic_DNA"/>
</dbReference>
<dbReference type="AlphaFoldDB" id="M2QY85"/>
<sequence length="117" mass="13304">MWRLHRVDHFAGHSRGIHTIVGNDNEATETDVQCAPKSVLQERARWWLFGGGYSIDEQGETVRRSSCTAQYNIRSRFYNMLRRDPSTRGTMLLFPSLRIPNAGPAESVPFAQGKEPL</sequence>
<protein>
    <submittedName>
        <fullName evidence="1">Uncharacterized protein</fullName>
    </submittedName>
</protein>
<dbReference type="Proteomes" id="UP000016930">
    <property type="component" value="Unassembled WGS sequence"/>
</dbReference>
<gene>
    <name evidence="1" type="ORF">CERSUDRAFT_84151</name>
</gene>
<dbReference type="HOGENOM" id="CLU_2084585_0_0_1"/>
<evidence type="ECO:0000313" key="1">
    <source>
        <dbReference type="EMBL" id="EMD37115.1"/>
    </source>
</evidence>
<keyword evidence="2" id="KW-1185">Reference proteome</keyword>